<dbReference type="InterPro" id="IPR006549">
    <property type="entry name" value="HAD-SF_hydro_IIIA"/>
</dbReference>
<dbReference type="InterPro" id="IPR006543">
    <property type="entry name" value="Histidinol-phos"/>
</dbReference>
<reference evidence="8 9" key="1">
    <citation type="submission" date="2022-06" db="EMBL/GenBank/DDBJ databases">
        <title>Mycolicibacterium sp. CAU 1645 isolated from seawater.</title>
        <authorList>
            <person name="Kim W."/>
        </authorList>
    </citation>
    <scope>NUCLEOTIDE SEQUENCE [LARGE SCALE GENOMIC DNA]</scope>
    <source>
        <strain evidence="8 9">CAU 1645</strain>
    </source>
</reference>
<dbReference type="PANTHER" id="PTHR42891">
    <property type="entry name" value="D-GLYCERO-BETA-D-MANNO-HEPTOSE-1,7-BISPHOSPHATE 7-PHOSPHATASE"/>
    <property type="match status" value="1"/>
</dbReference>
<comment type="caution">
    <text evidence="8">The sequence shown here is derived from an EMBL/GenBank/DDBJ whole genome shotgun (WGS) entry which is preliminary data.</text>
</comment>
<dbReference type="GO" id="GO:0016787">
    <property type="term" value="F:hydrolase activity"/>
    <property type="evidence" value="ECO:0007669"/>
    <property type="project" value="UniProtKB-KW"/>
</dbReference>
<dbReference type="Pfam" id="PF13242">
    <property type="entry name" value="Hydrolase_like"/>
    <property type="match status" value="1"/>
</dbReference>
<dbReference type="SUPFAM" id="SSF56784">
    <property type="entry name" value="HAD-like"/>
    <property type="match status" value="1"/>
</dbReference>
<dbReference type="PANTHER" id="PTHR42891:SF1">
    <property type="entry name" value="D-GLYCERO-BETA-D-MANNO-HEPTOSE-1,7-BISPHOSPHATE 7-PHOSPHATASE"/>
    <property type="match status" value="1"/>
</dbReference>
<accession>A0ABT1M7X9</accession>
<dbReference type="Proteomes" id="UP001651690">
    <property type="component" value="Unassembled WGS sequence"/>
</dbReference>
<protein>
    <recommendedName>
        <fullName evidence="6 7">D,D-heptose 1,7-bisphosphate phosphatase</fullName>
        <ecNumber evidence="7">3.1.3.-</ecNumber>
    </recommendedName>
</protein>
<gene>
    <name evidence="8" type="ORF">NM203_24135</name>
</gene>
<dbReference type="CDD" id="cd07503">
    <property type="entry name" value="HAD_HisB-N"/>
    <property type="match status" value="1"/>
</dbReference>
<keyword evidence="4 7" id="KW-0378">Hydrolase</keyword>
<dbReference type="NCBIfam" id="TIGR01662">
    <property type="entry name" value="HAD-SF-IIIA"/>
    <property type="match status" value="1"/>
</dbReference>
<keyword evidence="3" id="KW-0479">Metal-binding</keyword>
<dbReference type="EC" id="3.1.3.-" evidence="7"/>
<keyword evidence="2 7" id="KW-0963">Cytoplasm</keyword>
<evidence type="ECO:0000256" key="7">
    <source>
        <dbReference type="PIRNR" id="PIRNR004682"/>
    </source>
</evidence>
<dbReference type="InterPro" id="IPR023214">
    <property type="entry name" value="HAD_sf"/>
</dbReference>
<evidence type="ECO:0000313" key="9">
    <source>
        <dbReference type="Proteomes" id="UP001651690"/>
    </source>
</evidence>
<evidence type="ECO:0000256" key="4">
    <source>
        <dbReference type="ARBA" id="ARBA00022801"/>
    </source>
</evidence>
<evidence type="ECO:0000256" key="5">
    <source>
        <dbReference type="ARBA" id="ARBA00023277"/>
    </source>
</evidence>
<name>A0ABT1M7X9_9MYCO</name>
<dbReference type="Gene3D" id="3.40.50.1000">
    <property type="entry name" value="HAD superfamily/HAD-like"/>
    <property type="match status" value="1"/>
</dbReference>
<evidence type="ECO:0000256" key="2">
    <source>
        <dbReference type="ARBA" id="ARBA00022490"/>
    </source>
</evidence>
<evidence type="ECO:0000313" key="8">
    <source>
        <dbReference type="EMBL" id="MCP9275281.1"/>
    </source>
</evidence>
<sequence>MIRYIGADLIASVRRGLFLDRDGVLNRRAVDGYVTDPRDFELLNVTLDAARWAQSTGAALVVVTNQGAIGRGLATEADVLAVHAVLMDALASQGVHLDAIYTCPHHPAAIESSQRSCKCRKPAPGLIVAAAADLKLDLSQSILIGDQMTDMKAATAAGIPRENAVLVDVNGDRKLLKRTLESIWKTSDSMAEAVS</sequence>
<evidence type="ECO:0000256" key="1">
    <source>
        <dbReference type="ARBA" id="ARBA00004496"/>
    </source>
</evidence>
<evidence type="ECO:0000256" key="3">
    <source>
        <dbReference type="ARBA" id="ARBA00022723"/>
    </source>
</evidence>
<comment type="similarity">
    <text evidence="7">Belongs to the gmhB family.</text>
</comment>
<comment type="subcellular location">
    <subcellularLocation>
        <location evidence="1 7">Cytoplasm</location>
    </subcellularLocation>
</comment>
<dbReference type="InterPro" id="IPR036412">
    <property type="entry name" value="HAD-like_sf"/>
</dbReference>
<proteinExistence type="inferred from homology"/>
<evidence type="ECO:0000256" key="6">
    <source>
        <dbReference type="ARBA" id="ARBA00031828"/>
    </source>
</evidence>
<dbReference type="PIRSF" id="PIRSF004682">
    <property type="entry name" value="GmhB"/>
    <property type="match status" value="1"/>
</dbReference>
<dbReference type="NCBIfam" id="TIGR01656">
    <property type="entry name" value="Histidinol-ppas"/>
    <property type="match status" value="1"/>
</dbReference>
<dbReference type="InterPro" id="IPR004446">
    <property type="entry name" value="Heptose_bisP_phosphatase"/>
</dbReference>
<keyword evidence="5 7" id="KW-0119">Carbohydrate metabolism</keyword>
<dbReference type="EMBL" id="JANDBD010000011">
    <property type="protein sequence ID" value="MCP9275281.1"/>
    <property type="molecule type" value="Genomic_DNA"/>
</dbReference>
<organism evidence="8 9">
    <name type="scientific">Mycolicibacterium arenosum</name>
    <dbReference type="NCBI Taxonomy" id="2952157"/>
    <lineage>
        <taxon>Bacteria</taxon>
        <taxon>Bacillati</taxon>
        <taxon>Actinomycetota</taxon>
        <taxon>Actinomycetes</taxon>
        <taxon>Mycobacteriales</taxon>
        <taxon>Mycobacteriaceae</taxon>
        <taxon>Mycolicibacterium</taxon>
    </lineage>
</organism>
<keyword evidence="9" id="KW-1185">Reference proteome</keyword>
<dbReference type="RefSeq" id="WP_255063092.1">
    <property type="nucleotide sequence ID" value="NZ_JANDBD010000011.1"/>
</dbReference>